<reference evidence="9 10" key="1">
    <citation type="submission" date="2020-09" db="EMBL/GenBank/DDBJ databases">
        <title>Draft genome of Gelidibacter salicanalis PAMC21136.</title>
        <authorList>
            <person name="Park H."/>
        </authorList>
    </citation>
    <scope>NUCLEOTIDE SEQUENCE [LARGE SCALE GENOMIC DNA]</scope>
    <source>
        <strain evidence="9 10">PAMC21136</strain>
    </source>
</reference>
<keyword evidence="4" id="KW-0119">Carbohydrate metabolism</keyword>
<evidence type="ECO:0000256" key="2">
    <source>
        <dbReference type="ARBA" id="ARBA00012729"/>
    </source>
</evidence>
<comment type="similarity">
    <text evidence="7">Belongs to the glycosyl hydrolase 18 family.</text>
</comment>
<evidence type="ECO:0000313" key="10">
    <source>
        <dbReference type="Proteomes" id="UP000662373"/>
    </source>
</evidence>
<dbReference type="CDD" id="cd06548">
    <property type="entry name" value="GH18_chitinase"/>
    <property type="match status" value="1"/>
</dbReference>
<sequence length="379" mass="43021">MVLLPLFFACNNAPEKSELPVEAQEVSKEDAEPVDMKIIGYAAGYEDYDFSEIDATKLTHINFAFANIVEGKAAFELDTDAVKIATLIGLKQQNPDLKVLYSVGGWVWSDQFSTMAAYEESRKIFAESCVALLKKHEFDGVDLDWEYPGQRAEDNVFRPSDKDNFTLLLKAIREALDVQGEKDDTHYLLTIATGADQAYIDNTNLGEAHEYLDFINVMGYDFYQGWMYQTGHHANLYPSDKEKYGGNSGVEAIERHIVAGVPVHKLVLGIPFYGRQWEKVAPTEVPLYSSANEGGYIISYWQILEKLKSGKYKKMYDESAKASYLWNETDNIFVSWDTPKEIKLKANYIKEKGLGGAMFWEYSLDKDQELLNALFENLN</sequence>
<dbReference type="AlphaFoldDB" id="A0A934NHI5"/>
<evidence type="ECO:0000256" key="3">
    <source>
        <dbReference type="ARBA" id="ARBA00022801"/>
    </source>
</evidence>
<dbReference type="InterPro" id="IPR050314">
    <property type="entry name" value="Glycosyl_Hydrlase_18"/>
</dbReference>
<evidence type="ECO:0000259" key="8">
    <source>
        <dbReference type="PROSITE" id="PS51910"/>
    </source>
</evidence>
<dbReference type="Pfam" id="PF00704">
    <property type="entry name" value="Glyco_hydro_18"/>
    <property type="match status" value="1"/>
</dbReference>
<dbReference type="PANTHER" id="PTHR11177">
    <property type="entry name" value="CHITINASE"/>
    <property type="match status" value="1"/>
</dbReference>
<dbReference type="GO" id="GO:0006032">
    <property type="term" value="P:chitin catabolic process"/>
    <property type="evidence" value="ECO:0007669"/>
    <property type="project" value="UniProtKB-KW"/>
</dbReference>
<keyword evidence="10" id="KW-1185">Reference proteome</keyword>
<accession>A0A934NHI5</accession>
<feature type="domain" description="GH18" evidence="8">
    <location>
        <begin position="36"/>
        <end position="379"/>
    </location>
</feature>
<proteinExistence type="inferred from homology"/>
<name>A0A934NHI5_9FLAO</name>
<dbReference type="InterPro" id="IPR011583">
    <property type="entry name" value="Chitinase_II/V-like_cat"/>
</dbReference>
<dbReference type="EC" id="3.2.1.14" evidence="2"/>
<dbReference type="InterPro" id="IPR029070">
    <property type="entry name" value="Chitinase_insertion_sf"/>
</dbReference>
<dbReference type="SMART" id="SM00636">
    <property type="entry name" value="Glyco_18"/>
    <property type="match status" value="1"/>
</dbReference>
<evidence type="ECO:0000256" key="5">
    <source>
        <dbReference type="ARBA" id="ARBA00023295"/>
    </source>
</evidence>
<protein>
    <recommendedName>
        <fullName evidence="2">chitinase</fullName>
        <ecNumber evidence="2">3.2.1.14</ecNumber>
    </recommendedName>
</protein>
<comment type="caution">
    <text evidence="9">The sequence shown here is derived from an EMBL/GenBank/DDBJ whole genome shotgun (WGS) entry which is preliminary data.</text>
</comment>
<dbReference type="Gene3D" id="3.10.50.10">
    <property type="match status" value="1"/>
</dbReference>
<dbReference type="EMBL" id="JAEHJZ010000005">
    <property type="protein sequence ID" value="MBJ7879808.1"/>
    <property type="molecule type" value="Genomic_DNA"/>
</dbReference>
<dbReference type="InterPro" id="IPR001223">
    <property type="entry name" value="Glyco_hydro18_cat"/>
</dbReference>
<dbReference type="InterPro" id="IPR017853">
    <property type="entry name" value="GH"/>
</dbReference>
<dbReference type="Gene3D" id="3.20.20.80">
    <property type="entry name" value="Glycosidases"/>
    <property type="match status" value="1"/>
</dbReference>
<dbReference type="SUPFAM" id="SSF51445">
    <property type="entry name" value="(Trans)glycosidases"/>
    <property type="match status" value="1"/>
</dbReference>
<dbReference type="GO" id="GO:0005975">
    <property type="term" value="P:carbohydrate metabolic process"/>
    <property type="evidence" value="ECO:0007669"/>
    <property type="project" value="InterPro"/>
</dbReference>
<evidence type="ECO:0000313" key="9">
    <source>
        <dbReference type="EMBL" id="MBJ7879808.1"/>
    </source>
</evidence>
<dbReference type="PANTHER" id="PTHR11177:SF317">
    <property type="entry name" value="CHITINASE 12-RELATED"/>
    <property type="match status" value="1"/>
</dbReference>
<dbReference type="GO" id="GO:0008061">
    <property type="term" value="F:chitin binding"/>
    <property type="evidence" value="ECO:0007669"/>
    <property type="project" value="InterPro"/>
</dbReference>
<evidence type="ECO:0000256" key="7">
    <source>
        <dbReference type="RuleBase" id="RU004453"/>
    </source>
</evidence>
<dbReference type="PROSITE" id="PS51910">
    <property type="entry name" value="GH18_2"/>
    <property type="match status" value="1"/>
</dbReference>
<comment type="catalytic activity">
    <reaction evidence="1">
        <text>Random endo-hydrolysis of N-acetyl-beta-D-glucosaminide (1-&gt;4)-beta-linkages in chitin and chitodextrins.</text>
        <dbReference type="EC" id="3.2.1.14"/>
    </reaction>
</comment>
<keyword evidence="3 6" id="KW-0378">Hydrolase</keyword>
<keyword evidence="4" id="KW-0624">Polysaccharide degradation</keyword>
<dbReference type="SUPFAM" id="SSF54556">
    <property type="entry name" value="Chitinase insertion domain"/>
    <property type="match status" value="1"/>
</dbReference>
<dbReference type="PROSITE" id="PS01095">
    <property type="entry name" value="GH18_1"/>
    <property type="match status" value="1"/>
</dbReference>
<gene>
    <name evidence="9" type="ORF">JEM65_03940</name>
</gene>
<keyword evidence="5 6" id="KW-0326">Glycosidase</keyword>
<evidence type="ECO:0000256" key="6">
    <source>
        <dbReference type="RuleBase" id="RU000489"/>
    </source>
</evidence>
<keyword evidence="4" id="KW-0146">Chitin degradation</keyword>
<evidence type="ECO:0000256" key="4">
    <source>
        <dbReference type="ARBA" id="ARBA00023024"/>
    </source>
</evidence>
<dbReference type="GO" id="GO:0008843">
    <property type="term" value="F:endochitinase activity"/>
    <property type="evidence" value="ECO:0007669"/>
    <property type="project" value="UniProtKB-EC"/>
</dbReference>
<dbReference type="InterPro" id="IPR001579">
    <property type="entry name" value="Glyco_hydro_18_chit_AS"/>
</dbReference>
<evidence type="ECO:0000256" key="1">
    <source>
        <dbReference type="ARBA" id="ARBA00000822"/>
    </source>
</evidence>
<dbReference type="Proteomes" id="UP000662373">
    <property type="component" value="Unassembled WGS sequence"/>
</dbReference>
<organism evidence="9 10">
    <name type="scientific">Gelidibacter salicanalis</name>
    <dbReference type="NCBI Taxonomy" id="291193"/>
    <lineage>
        <taxon>Bacteria</taxon>
        <taxon>Pseudomonadati</taxon>
        <taxon>Bacteroidota</taxon>
        <taxon>Flavobacteriia</taxon>
        <taxon>Flavobacteriales</taxon>
        <taxon>Flavobacteriaceae</taxon>
        <taxon>Gelidibacter</taxon>
    </lineage>
</organism>